<organism evidence="1 2">
    <name type="scientific">Turnera subulata</name>
    <dbReference type="NCBI Taxonomy" id="218843"/>
    <lineage>
        <taxon>Eukaryota</taxon>
        <taxon>Viridiplantae</taxon>
        <taxon>Streptophyta</taxon>
        <taxon>Embryophyta</taxon>
        <taxon>Tracheophyta</taxon>
        <taxon>Spermatophyta</taxon>
        <taxon>Magnoliopsida</taxon>
        <taxon>eudicotyledons</taxon>
        <taxon>Gunneridae</taxon>
        <taxon>Pentapetalae</taxon>
        <taxon>rosids</taxon>
        <taxon>fabids</taxon>
        <taxon>Malpighiales</taxon>
        <taxon>Passifloraceae</taxon>
        <taxon>Turnera</taxon>
    </lineage>
</organism>
<reference evidence="1" key="2">
    <citation type="journal article" date="2023" name="Plants (Basel)">
        <title>Annotation of the Turnera subulata (Passifloraceae) Draft Genome Reveals the S-Locus Evolved after the Divergence of Turneroideae from Passifloroideae in a Stepwise Manner.</title>
        <authorList>
            <person name="Henning P.M."/>
            <person name="Roalson E.H."/>
            <person name="Mir W."/>
            <person name="McCubbin A.G."/>
            <person name="Shore J.S."/>
        </authorList>
    </citation>
    <scope>NUCLEOTIDE SEQUENCE</scope>
    <source>
        <strain evidence="1">F60SS</strain>
    </source>
</reference>
<keyword evidence="2" id="KW-1185">Reference proteome</keyword>
<evidence type="ECO:0000313" key="1">
    <source>
        <dbReference type="EMBL" id="KAJ4840066.1"/>
    </source>
</evidence>
<evidence type="ECO:0000313" key="2">
    <source>
        <dbReference type="Proteomes" id="UP001141552"/>
    </source>
</evidence>
<accession>A0A9Q0G150</accession>
<dbReference type="Proteomes" id="UP001141552">
    <property type="component" value="Unassembled WGS sequence"/>
</dbReference>
<sequence length="110" mass="12563">MSGRPFFSFQSASLCFLPPSISPMLRLRCPRCPPCLRLTLHRLFIMTESRPARRLENGPRMSKKCSIPYRSVASWYLWRFVKAKGSPFSTVAVTSGGATLTQQQKEEQQH</sequence>
<dbReference type="EMBL" id="JAKUCV010003124">
    <property type="protein sequence ID" value="KAJ4840066.1"/>
    <property type="molecule type" value="Genomic_DNA"/>
</dbReference>
<dbReference type="Gene3D" id="1.10.1670.40">
    <property type="match status" value="1"/>
</dbReference>
<reference evidence="1" key="1">
    <citation type="submission" date="2022-02" db="EMBL/GenBank/DDBJ databases">
        <authorList>
            <person name="Henning P.M."/>
            <person name="McCubbin A.G."/>
            <person name="Shore J.S."/>
        </authorList>
    </citation>
    <scope>NUCLEOTIDE SEQUENCE</scope>
    <source>
        <strain evidence="1">F60SS</strain>
        <tissue evidence="1">Leaves</tissue>
    </source>
</reference>
<proteinExistence type="predicted"/>
<dbReference type="AlphaFoldDB" id="A0A9Q0G150"/>
<comment type="caution">
    <text evidence="1">The sequence shown here is derived from an EMBL/GenBank/DDBJ whole genome shotgun (WGS) entry which is preliminary data.</text>
</comment>
<gene>
    <name evidence="1" type="ORF">Tsubulata_011450</name>
</gene>
<protein>
    <submittedName>
        <fullName evidence="1">Uncharacterized protein</fullName>
    </submittedName>
</protein>
<name>A0A9Q0G150_9ROSI</name>